<keyword evidence="1" id="KW-0812">Transmembrane</keyword>
<protein>
    <submittedName>
        <fullName evidence="2">Uncharacterized protein</fullName>
    </submittedName>
</protein>
<organism evidence="2 3">
    <name type="scientific">Methanoculleus methanifontis</name>
    <dbReference type="NCBI Taxonomy" id="2584086"/>
    <lineage>
        <taxon>Archaea</taxon>
        <taxon>Methanobacteriati</taxon>
        <taxon>Methanobacteriota</taxon>
        <taxon>Stenosarchaea group</taxon>
        <taxon>Methanomicrobia</taxon>
        <taxon>Methanomicrobiales</taxon>
        <taxon>Methanomicrobiaceae</taxon>
        <taxon>Methanoculleus</taxon>
    </lineage>
</organism>
<feature type="transmembrane region" description="Helical" evidence="1">
    <location>
        <begin position="34"/>
        <end position="52"/>
    </location>
</feature>
<keyword evidence="3" id="KW-1185">Reference proteome</keyword>
<gene>
    <name evidence="2" type="ORF">FGW20_03435</name>
</gene>
<reference evidence="2" key="1">
    <citation type="submission" date="2019-05" db="EMBL/GenBank/DDBJ databases">
        <title>Isolation and characterization of methanogens from the cold seep sediment at Four-Way Closure Ridge.</title>
        <authorList>
            <person name="You Y.-T."/>
            <person name="Chen S.-C."/>
            <person name="Zhang W.-L."/>
            <person name="Lai M.-C."/>
        </authorList>
    </citation>
    <scope>NUCLEOTIDE SEQUENCE</scope>
    <source>
        <strain evidence="2">FWC-SCC3</strain>
    </source>
</reference>
<name>A0ABT8LZM7_9EURY</name>
<sequence length="80" mass="8338">MVAAKYGKLVSLGLLTWLLPFLISAPLYSPEGEPLYDIFMIKSILIVFSAALGTISSWSTSGACGTISFGKAPCSAGYGS</sequence>
<proteinExistence type="predicted"/>
<dbReference type="Proteomes" id="UP001168423">
    <property type="component" value="Unassembled WGS sequence"/>
</dbReference>
<evidence type="ECO:0000313" key="3">
    <source>
        <dbReference type="Proteomes" id="UP001168423"/>
    </source>
</evidence>
<accession>A0ABT8LZM7</accession>
<evidence type="ECO:0000313" key="2">
    <source>
        <dbReference type="EMBL" id="MDN7012112.1"/>
    </source>
</evidence>
<comment type="caution">
    <text evidence="2">The sequence shown here is derived from an EMBL/GenBank/DDBJ whole genome shotgun (WGS) entry which is preliminary data.</text>
</comment>
<evidence type="ECO:0000256" key="1">
    <source>
        <dbReference type="SAM" id="Phobius"/>
    </source>
</evidence>
<keyword evidence="1" id="KW-0472">Membrane</keyword>
<keyword evidence="1" id="KW-1133">Transmembrane helix</keyword>
<dbReference type="RefSeq" id="WP_301676695.1">
    <property type="nucleotide sequence ID" value="NZ_VCYI01000003.1"/>
</dbReference>
<dbReference type="EMBL" id="VCYI01000003">
    <property type="protein sequence ID" value="MDN7012112.1"/>
    <property type="molecule type" value="Genomic_DNA"/>
</dbReference>